<dbReference type="EMBL" id="VFJC01000006">
    <property type="protein sequence ID" value="KAB5577381.1"/>
    <property type="molecule type" value="Genomic_DNA"/>
</dbReference>
<feature type="compositionally biased region" description="Low complexity" evidence="6">
    <location>
        <begin position="1"/>
        <end position="12"/>
    </location>
</feature>
<evidence type="ECO:0000256" key="4">
    <source>
        <dbReference type="ARBA" id="ARBA00022859"/>
    </source>
</evidence>
<dbReference type="GO" id="GO:0006954">
    <property type="term" value="P:inflammatory response"/>
    <property type="evidence" value="ECO:0007669"/>
    <property type="project" value="UniProtKB-KW"/>
</dbReference>
<feature type="domain" description="CARD" evidence="7">
    <location>
        <begin position="249"/>
        <end position="296"/>
    </location>
</feature>
<dbReference type="SUPFAM" id="SSF47986">
    <property type="entry name" value="DEATH domain"/>
    <property type="match status" value="1"/>
</dbReference>
<dbReference type="InterPro" id="IPR011029">
    <property type="entry name" value="DEATH-like_dom_sf"/>
</dbReference>
<protein>
    <recommendedName>
        <fullName evidence="7">CARD domain-containing protein</fullName>
    </recommendedName>
</protein>
<dbReference type="AlphaFoldDB" id="A0A5N5PEF1"/>
<dbReference type="PANTHER" id="PTHR46985">
    <property type="entry name" value="NACHT, LRR AND PYD DOMAINS-CONTAINING PROTEIN 1"/>
    <property type="match status" value="1"/>
</dbReference>
<evidence type="ECO:0000259" key="7">
    <source>
        <dbReference type="PROSITE" id="PS50209"/>
    </source>
</evidence>
<dbReference type="InterPro" id="IPR001315">
    <property type="entry name" value="CARD"/>
</dbReference>
<dbReference type="PANTHER" id="PTHR46985:SF2">
    <property type="entry name" value="APOPTOSIS-ASSOCIATED SPECK-LIKE PROTEIN CONTAINING A CARD"/>
    <property type="match status" value="1"/>
</dbReference>
<dbReference type="Pfam" id="PF00619">
    <property type="entry name" value="CARD"/>
    <property type="match status" value="1"/>
</dbReference>
<evidence type="ECO:0000256" key="2">
    <source>
        <dbReference type="ARBA" id="ARBA00022490"/>
    </source>
</evidence>
<dbReference type="PROSITE" id="PS50209">
    <property type="entry name" value="CARD"/>
    <property type="match status" value="1"/>
</dbReference>
<dbReference type="Gene3D" id="1.10.533.10">
    <property type="entry name" value="Death Domain, Fas"/>
    <property type="match status" value="1"/>
</dbReference>
<feature type="compositionally biased region" description="Basic residues" evidence="6">
    <location>
        <begin position="92"/>
        <end position="101"/>
    </location>
</feature>
<comment type="caution">
    <text evidence="8">The sequence shown here is derived from an EMBL/GenBank/DDBJ whole genome shotgun (WGS) entry which is preliminary data.</text>
</comment>
<dbReference type="GO" id="GO:0005829">
    <property type="term" value="C:cytosol"/>
    <property type="evidence" value="ECO:0007669"/>
    <property type="project" value="UniProtKB-SubCell"/>
</dbReference>
<comment type="subcellular location">
    <subcellularLocation>
        <location evidence="1">Cytoplasm</location>
        <location evidence="1">Cytosol</location>
    </subcellularLocation>
</comment>
<dbReference type="GO" id="GO:0045087">
    <property type="term" value="P:innate immune response"/>
    <property type="evidence" value="ECO:0007669"/>
    <property type="project" value="UniProtKB-KW"/>
</dbReference>
<dbReference type="InterPro" id="IPR051249">
    <property type="entry name" value="NLRP_Inflammasome"/>
</dbReference>
<organism evidence="8 9">
    <name type="scientific">Pangasianodon hypophthalmus</name>
    <name type="common">Striped catfish</name>
    <name type="synonym">Helicophagus hypophthalmus</name>
    <dbReference type="NCBI Taxonomy" id="310915"/>
    <lineage>
        <taxon>Eukaryota</taxon>
        <taxon>Metazoa</taxon>
        <taxon>Chordata</taxon>
        <taxon>Craniata</taxon>
        <taxon>Vertebrata</taxon>
        <taxon>Euteleostomi</taxon>
        <taxon>Actinopterygii</taxon>
        <taxon>Neopterygii</taxon>
        <taxon>Teleostei</taxon>
        <taxon>Ostariophysi</taxon>
        <taxon>Siluriformes</taxon>
        <taxon>Pangasiidae</taxon>
        <taxon>Pangasianodon</taxon>
    </lineage>
</organism>
<evidence type="ECO:0000256" key="3">
    <source>
        <dbReference type="ARBA" id="ARBA00022588"/>
    </source>
</evidence>
<accession>A0A5N5PEF1</accession>
<name>A0A5N5PEF1_PANHP</name>
<keyword evidence="3" id="KW-0399">Innate immunity</keyword>
<evidence type="ECO:0000313" key="8">
    <source>
        <dbReference type="EMBL" id="KAB5577381.1"/>
    </source>
</evidence>
<proteinExistence type="predicted"/>
<evidence type="ECO:0000256" key="6">
    <source>
        <dbReference type="SAM" id="MobiDB-lite"/>
    </source>
</evidence>
<evidence type="ECO:0000313" key="9">
    <source>
        <dbReference type="Proteomes" id="UP000327468"/>
    </source>
</evidence>
<dbReference type="Proteomes" id="UP000327468">
    <property type="component" value="Chromosome 5"/>
</dbReference>
<reference evidence="8 9" key="1">
    <citation type="submission" date="2019-06" db="EMBL/GenBank/DDBJ databases">
        <title>A chromosome-scale genome assembly of the striped catfish, Pangasianodon hypophthalmus.</title>
        <authorList>
            <person name="Wen M."/>
            <person name="Zahm M."/>
            <person name="Roques C."/>
            <person name="Cabau C."/>
            <person name="Klopp C."/>
            <person name="Donnadieu C."/>
            <person name="Jouanno E."/>
            <person name="Avarre J.-C."/>
            <person name="Campet M."/>
            <person name="Ha T.T.T."/>
            <person name="Dugue R."/>
            <person name="Lampietro C."/>
            <person name="Louis A."/>
            <person name="Herpin A."/>
            <person name="Echchiki A."/>
            <person name="Berthelot C."/>
            <person name="Parey E."/>
            <person name="Roest-Crollius H."/>
            <person name="Braasch I."/>
            <person name="Postlethwait J."/>
            <person name="Bobe J."/>
            <person name="Montfort J."/>
            <person name="Bouchez O."/>
            <person name="Begum T."/>
            <person name="Schartl M."/>
            <person name="Guiguen Y."/>
        </authorList>
    </citation>
    <scope>NUCLEOTIDE SEQUENCE [LARGE SCALE GENOMIC DNA]</scope>
    <source>
        <strain evidence="8 9">Indonesia</strain>
        <tissue evidence="8">Blood</tissue>
    </source>
</reference>
<evidence type="ECO:0000256" key="1">
    <source>
        <dbReference type="ARBA" id="ARBA00004514"/>
    </source>
</evidence>
<keyword evidence="9" id="KW-1185">Reference proteome</keyword>
<feature type="region of interest" description="Disordered" evidence="6">
    <location>
        <begin position="1"/>
        <end position="134"/>
    </location>
</feature>
<keyword evidence="2" id="KW-0963">Cytoplasm</keyword>
<evidence type="ECO:0000256" key="5">
    <source>
        <dbReference type="ARBA" id="ARBA00023198"/>
    </source>
</evidence>
<keyword evidence="4" id="KW-0391">Immunity</keyword>
<gene>
    <name evidence="8" type="ORF">PHYPO_G00209240</name>
</gene>
<feature type="compositionally biased region" description="Basic residues" evidence="6">
    <location>
        <begin position="56"/>
        <end position="65"/>
    </location>
</feature>
<dbReference type="GO" id="GO:0042981">
    <property type="term" value="P:regulation of apoptotic process"/>
    <property type="evidence" value="ECO:0007669"/>
    <property type="project" value="InterPro"/>
</dbReference>
<sequence length="334" mass="36652">MPPKKTGTAGAKKASKMKTKANPVRAKTATKKKTKTSTAKAASKMKTKTNPVKVNKGPKHGKKVTVKGNKPAPPKKKTTPNTGMKSTNQKPKAGKKTVNKKPKADPVKGGVGPKKRKNPNPAQGQIPPKRMKKAPEYSVQSLFVKALPNVQRSVPPAILPVCNIPVPAPVQPSVHVDVNVPVGNITVQTSGRSDSCQPSGVPMNRRNNDEVVNQRVTTNAAVCAQSNKIDNSQTGNENIEETTIENLLFLRKNRVQLIDRIKNVTEILDHLELSDEKAAKVRAERTDQEKMRKLLEFTTSTYDAKRLVIALWRCARYVMEDLTNTNCEHTLNMP</sequence>
<keyword evidence="5" id="KW-0395">Inflammatory response</keyword>